<evidence type="ECO:0000313" key="1">
    <source>
        <dbReference type="EMBL" id="MEQ2519591.1"/>
    </source>
</evidence>
<reference evidence="1 2" key="1">
    <citation type="submission" date="2024-03" db="EMBL/GenBank/DDBJ databases">
        <title>Human intestinal bacterial collection.</title>
        <authorList>
            <person name="Pauvert C."/>
            <person name="Hitch T.C.A."/>
            <person name="Clavel T."/>
        </authorList>
    </citation>
    <scope>NUCLEOTIDE SEQUENCE [LARGE SCALE GENOMIC DNA]</scope>
    <source>
        <strain evidence="1 2">CLA-JM-H11</strain>
    </source>
</reference>
<proteinExistence type="predicted"/>
<accession>A0ABV1GCK6</accession>
<dbReference type="Proteomes" id="UP001477672">
    <property type="component" value="Unassembled WGS sequence"/>
</dbReference>
<comment type="caution">
    <text evidence="1">The sequence shown here is derived from an EMBL/GenBank/DDBJ whole genome shotgun (WGS) entry which is preliminary data.</text>
</comment>
<protein>
    <submittedName>
        <fullName evidence="1">DUF1848 domain-containing protein</fullName>
    </submittedName>
</protein>
<dbReference type="InterPro" id="IPR014998">
    <property type="entry name" value="DUF1848"/>
</dbReference>
<evidence type="ECO:0000313" key="2">
    <source>
        <dbReference type="Proteomes" id="UP001477672"/>
    </source>
</evidence>
<sequence length="264" mass="29695">MTPAIVSVSRRTDVPAFHADWFFRCLEQGWAMAQGPGGSRFVSLAQRDVAGFVFWTKNPAPMLDRLDQLGDVPFYFQFTLTSYGRDVEPGIPPKGEVLVPLFRQLSRQVGRRRVVWRYDPVFFSPVYTLDYHRRWFDRLAGLLGPYTDTCTVSFLDWYPVMERSMTQLGAQHETSQLRREAMACFAACARREGIRLVTCAQDGDFSDLGVTPGACVDPARLGLPPAGRDRGQRPLCRCAPSVDIGFYGSCRGGCRYCYAARGAY</sequence>
<dbReference type="Pfam" id="PF08902">
    <property type="entry name" value="DUF1848"/>
    <property type="match status" value="1"/>
</dbReference>
<gene>
    <name evidence="1" type="ORF">WMO24_03980</name>
</gene>
<keyword evidence="2" id="KW-1185">Reference proteome</keyword>
<name>A0ABV1GCK6_9FIRM</name>
<dbReference type="RefSeq" id="WP_349215024.1">
    <property type="nucleotide sequence ID" value="NZ_JBBMFA010000059.1"/>
</dbReference>
<organism evidence="1 2">
    <name type="scientific">Ruthenibacterium intestinale</name>
    <dbReference type="NCBI Taxonomy" id="3133163"/>
    <lineage>
        <taxon>Bacteria</taxon>
        <taxon>Bacillati</taxon>
        <taxon>Bacillota</taxon>
        <taxon>Clostridia</taxon>
        <taxon>Eubacteriales</taxon>
        <taxon>Oscillospiraceae</taxon>
        <taxon>Ruthenibacterium</taxon>
    </lineage>
</organism>
<dbReference type="EMBL" id="JBBMFA010000059">
    <property type="protein sequence ID" value="MEQ2519591.1"/>
    <property type="molecule type" value="Genomic_DNA"/>
</dbReference>